<dbReference type="Proteomes" id="UP000502035">
    <property type="component" value="Chromosome"/>
</dbReference>
<accession>A0A6G7YJM5</accession>
<proteinExistence type="predicted"/>
<dbReference type="InterPro" id="IPR000873">
    <property type="entry name" value="AMP-dep_synth/lig_dom"/>
</dbReference>
<keyword evidence="1" id="KW-0007">Acetylation</keyword>
<feature type="domain" description="AMP-dependent synthetase/ligase" evidence="2">
    <location>
        <begin position="31"/>
        <end position="128"/>
    </location>
</feature>
<evidence type="ECO:0000259" key="2">
    <source>
        <dbReference type="Pfam" id="PF00501"/>
    </source>
</evidence>
<dbReference type="PANTHER" id="PTHR24095">
    <property type="entry name" value="ACETYL-COENZYME A SYNTHETASE"/>
    <property type="match status" value="1"/>
</dbReference>
<sequence length="218" mass="22595">MTIDWFRKPGSRDADDAGTLNACFNALDRHVVRGRAEEVALRIDDRSWTFAKLLEEAGAFSGVLRAFGVGAGAAVVVGRLPRFEDVVVSLAVARLGAVRTYADTSADDVARVVADVRPLVVVLPTLGSLDLGDTPLITLDDSAELSWATVMRAGRTDPAPCAEVDASATLAVADGQRLSVLAALGAPGDEGSVPPAGATQVDVGGLRLWSFDAPGAGR</sequence>
<dbReference type="PANTHER" id="PTHR24095:SF14">
    <property type="entry name" value="ACETYL-COENZYME A SYNTHETASE 1"/>
    <property type="match status" value="1"/>
</dbReference>
<dbReference type="SUPFAM" id="SSF56801">
    <property type="entry name" value="Acetyl-CoA synthetase-like"/>
    <property type="match status" value="1"/>
</dbReference>
<dbReference type="Pfam" id="PF00501">
    <property type="entry name" value="AMP-binding"/>
    <property type="match status" value="1"/>
</dbReference>
<dbReference type="AlphaFoldDB" id="A0A6G7YJM5"/>
<dbReference type="RefSeq" id="WP_166320635.1">
    <property type="nucleotide sequence ID" value="NZ_CP049866.1"/>
</dbReference>
<reference evidence="3 4" key="1">
    <citation type="submission" date="2020-03" db="EMBL/GenBank/DDBJ databases">
        <title>Nocardioides sp. nov., isolated from fish.</title>
        <authorList>
            <person name="Hyun D.-W."/>
            <person name="Bae J.-W."/>
        </authorList>
    </citation>
    <scope>NUCLEOTIDE SEQUENCE [LARGE SCALE GENOMIC DNA]</scope>
    <source>
        <strain evidence="3 4">HDW12A</strain>
    </source>
</reference>
<evidence type="ECO:0000313" key="3">
    <source>
        <dbReference type="EMBL" id="QIK76951.1"/>
    </source>
</evidence>
<dbReference type="GO" id="GO:0003987">
    <property type="term" value="F:acetate-CoA ligase activity"/>
    <property type="evidence" value="ECO:0007669"/>
    <property type="project" value="TreeGrafter"/>
</dbReference>
<gene>
    <name evidence="3" type="ORF">G7071_17440</name>
</gene>
<protein>
    <submittedName>
        <fullName evidence="3">Propionyl-CoA synthetase</fullName>
    </submittedName>
</protein>
<dbReference type="InterPro" id="IPR042099">
    <property type="entry name" value="ANL_N_sf"/>
</dbReference>
<dbReference type="EMBL" id="CP049866">
    <property type="protein sequence ID" value="QIK76951.1"/>
    <property type="molecule type" value="Genomic_DNA"/>
</dbReference>
<dbReference type="KEGG" id="npi:G7071_17440"/>
<evidence type="ECO:0000313" key="4">
    <source>
        <dbReference type="Proteomes" id="UP000502035"/>
    </source>
</evidence>
<organism evidence="3 4">
    <name type="scientific">Nocardioides piscis</name>
    <dbReference type="NCBI Taxonomy" id="2714938"/>
    <lineage>
        <taxon>Bacteria</taxon>
        <taxon>Bacillati</taxon>
        <taxon>Actinomycetota</taxon>
        <taxon>Actinomycetes</taxon>
        <taxon>Propionibacteriales</taxon>
        <taxon>Nocardioidaceae</taxon>
        <taxon>Nocardioides</taxon>
    </lineage>
</organism>
<keyword evidence="4" id="KW-1185">Reference proteome</keyword>
<dbReference type="Gene3D" id="3.40.50.12780">
    <property type="entry name" value="N-terminal domain of ligase-like"/>
    <property type="match status" value="1"/>
</dbReference>
<name>A0A6G7YJM5_9ACTN</name>
<evidence type="ECO:0000256" key="1">
    <source>
        <dbReference type="ARBA" id="ARBA00022990"/>
    </source>
</evidence>
<dbReference type="GO" id="GO:0006085">
    <property type="term" value="P:acetyl-CoA biosynthetic process"/>
    <property type="evidence" value="ECO:0007669"/>
    <property type="project" value="TreeGrafter"/>
</dbReference>